<dbReference type="EMBL" id="CAUYUJ010010490">
    <property type="protein sequence ID" value="CAK0829508.1"/>
    <property type="molecule type" value="Genomic_DNA"/>
</dbReference>
<name>A0ABN9SBZ5_9DINO</name>
<dbReference type="Proteomes" id="UP001189429">
    <property type="component" value="Unassembled WGS sequence"/>
</dbReference>
<protein>
    <recommendedName>
        <fullName evidence="4">C3H1-type domain-containing protein</fullName>
    </recommendedName>
</protein>
<feature type="compositionally biased region" description="Polar residues" evidence="1">
    <location>
        <begin position="160"/>
        <end position="169"/>
    </location>
</feature>
<comment type="caution">
    <text evidence="2">The sequence shown here is derived from an EMBL/GenBank/DDBJ whole genome shotgun (WGS) entry which is preliminary data.</text>
</comment>
<evidence type="ECO:0000313" key="3">
    <source>
        <dbReference type="Proteomes" id="UP001189429"/>
    </source>
</evidence>
<sequence length="169" mass="18167">GSNTVTCKFDRTCNLPHCAYTHPSGREIEDLPMNVICRFLRRCTRPGCFFVHPSGRELDENAQLGVCNRGQECNAPDCSFSHPESRVPVTIRLTSDPQKGGGAQGHVSTPKVRVGGFPPEWSAEGSEALVSRLFEELVAFGSLVAPPELSEDARPPAAGATTSQCGEPD</sequence>
<evidence type="ECO:0000256" key="1">
    <source>
        <dbReference type="SAM" id="MobiDB-lite"/>
    </source>
</evidence>
<keyword evidence="3" id="KW-1185">Reference proteome</keyword>
<feature type="region of interest" description="Disordered" evidence="1">
    <location>
        <begin position="146"/>
        <end position="169"/>
    </location>
</feature>
<organism evidence="2 3">
    <name type="scientific">Prorocentrum cordatum</name>
    <dbReference type="NCBI Taxonomy" id="2364126"/>
    <lineage>
        <taxon>Eukaryota</taxon>
        <taxon>Sar</taxon>
        <taxon>Alveolata</taxon>
        <taxon>Dinophyceae</taxon>
        <taxon>Prorocentrales</taxon>
        <taxon>Prorocentraceae</taxon>
        <taxon>Prorocentrum</taxon>
    </lineage>
</organism>
<evidence type="ECO:0000313" key="2">
    <source>
        <dbReference type="EMBL" id="CAK0829508.1"/>
    </source>
</evidence>
<accession>A0ABN9SBZ5</accession>
<dbReference type="Gene3D" id="4.10.1000.40">
    <property type="match status" value="1"/>
</dbReference>
<reference evidence="2" key="1">
    <citation type="submission" date="2023-10" db="EMBL/GenBank/DDBJ databases">
        <authorList>
            <person name="Chen Y."/>
            <person name="Shah S."/>
            <person name="Dougan E. K."/>
            <person name="Thang M."/>
            <person name="Chan C."/>
        </authorList>
    </citation>
    <scope>NUCLEOTIDE SEQUENCE [LARGE SCALE GENOMIC DNA]</scope>
</reference>
<feature type="non-terminal residue" evidence="2">
    <location>
        <position position="169"/>
    </location>
</feature>
<gene>
    <name evidence="2" type="ORF">PCOR1329_LOCUS28426</name>
</gene>
<evidence type="ECO:0008006" key="4">
    <source>
        <dbReference type="Google" id="ProtNLM"/>
    </source>
</evidence>
<proteinExistence type="predicted"/>
<feature type="non-terminal residue" evidence="2">
    <location>
        <position position="1"/>
    </location>
</feature>